<sequence>MGRGIMPKSFFPYPATTVPSFLTTLPVKTKIIFDPMKLLFNLVAVQPIHSAKFHGGGSYGEVLFWALVKRFHTTIQIFCAYDSQKYLDSKIQEACKELAIPLCDIRENSPQSIIDANAIDTFYTPLFSLEKKWAVQVKRFVFTWHGVRALEMNYSPQGISFAKTFSQKAEALVRYRKNWKELFYKPKYDDLANRIAAGNVQTMTVSEHSKASIQTFFPQLMRTDIPVFYSPMQEVNPQGELPDGVLPQNYFLLTSGARWEKNNLRAVRAFDSLVDSIPETPYRVVVTGVTNEKVYRRRLKHPEKFIFLGYVETETLELLHQNAYAFIFPSLNEGFGYPPMQSMRYGVPVAASGTSSIPEVCGDAAIYFDPYSESEIRNRFAQLLNPAIYNRYAERARIRYAQVHERQVADLEKAVDFIVGN</sequence>
<organism evidence="3 4">
    <name type="scientific">Fibrobacter intestinalis</name>
    <dbReference type="NCBI Taxonomy" id="28122"/>
    <lineage>
        <taxon>Bacteria</taxon>
        <taxon>Pseudomonadati</taxon>
        <taxon>Fibrobacterota</taxon>
        <taxon>Fibrobacteria</taxon>
        <taxon>Fibrobacterales</taxon>
        <taxon>Fibrobacteraceae</taxon>
        <taxon>Fibrobacter</taxon>
    </lineage>
</organism>
<gene>
    <name evidence="3" type="ORF">SAMN02745108_00811</name>
</gene>
<accession>A0A1T4L9D6</accession>
<dbReference type="GO" id="GO:0016757">
    <property type="term" value="F:glycosyltransferase activity"/>
    <property type="evidence" value="ECO:0007669"/>
    <property type="project" value="InterPro"/>
</dbReference>
<dbReference type="PANTHER" id="PTHR46401:SF2">
    <property type="entry name" value="GLYCOSYLTRANSFERASE WBBK-RELATED"/>
    <property type="match status" value="1"/>
</dbReference>
<keyword evidence="1 3" id="KW-0808">Transferase</keyword>
<proteinExistence type="predicted"/>
<dbReference type="Proteomes" id="UP000190449">
    <property type="component" value="Unassembled WGS sequence"/>
</dbReference>
<feature type="domain" description="Glycosyl transferase family 1" evidence="2">
    <location>
        <begin position="248"/>
        <end position="397"/>
    </location>
</feature>
<dbReference type="PANTHER" id="PTHR46401">
    <property type="entry name" value="GLYCOSYLTRANSFERASE WBBK-RELATED"/>
    <property type="match status" value="1"/>
</dbReference>
<dbReference type="AlphaFoldDB" id="A0A1T4L9D6"/>
<evidence type="ECO:0000313" key="3">
    <source>
        <dbReference type="EMBL" id="SJZ51188.1"/>
    </source>
</evidence>
<dbReference type="SUPFAM" id="SSF53756">
    <property type="entry name" value="UDP-Glycosyltransferase/glycogen phosphorylase"/>
    <property type="match status" value="1"/>
</dbReference>
<dbReference type="Gene3D" id="3.40.50.2000">
    <property type="entry name" value="Glycogen Phosphorylase B"/>
    <property type="match status" value="1"/>
</dbReference>
<reference evidence="3 4" key="1">
    <citation type="submission" date="2017-02" db="EMBL/GenBank/DDBJ databases">
        <authorList>
            <person name="Peterson S.W."/>
        </authorList>
    </citation>
    <scope>NUCLEOTIDE SEQUENCE [LARGE SCALE GENOMIC DNA]</scope>
    <source>
        <strain evidence="3 4">ATCC 43854</strain>
    </source>
</reference>
<name>A0A1T4L9D6_9BACT</name>
<evidence type="ECO:0000313" key="4">
    <source>
        <dbReference type="Proteomes" id="UP000190449"/>
    </source>
</evidence>
<evidence type="ECO:0000256" key="1">
    <source>
        <dbReference type="ARBA" id="ARBA00022679"/>
    </source>
</evidence>
<dbReference type="EMBL" id="FUWU01000010">
    <property type="protein sequence ID" value="SJZ51188.1"/>
    <property type="molecule type" value="Genomic_DNA"/>
</dbReference>
<evidence type="ECO:0000259" key="2">
    <source>
        <dbReference type="Pfam" id="PF00534"/>
    </source>
</evidence>
<dbReference type="InterPro" id="IPR001296">
    <property type="entry name" value="Glyco_trans_1"/>
</dbReference>
<dbReference type="Pfam" id="PF00534">
    <property type="entry name" value="Glycos_transf_1"/>
    <property type="match status" value="1"/>
</dbReference>
<dbReference type="STRING" id="28122.SAMN02745108_00811"/>
<dbReference type="GO" id="GO:0009103">
    <property type="term" value="P:lipopolysaccharide biosynthetic process"/>
    <property type="evidence" value="ECO:0007669"/>
    <property type="project" value="TreeGrafter"/>
</dbReference>
<protein>
    <submittedName>
        <fullName evidence="3">Glycosyltransferase involved in cell wall bisynthesis</fullName>
    </submittedName>
</protein>